<dbReference type="Proteomes" id="UP000790787">
    <property type="component" value="Chromosome 20"/>
</dbReference>
<gene>
    <name evidence="2" type="primary">LOC142174247</name>
</gene>
<dbReference type="RefSeq" id="XP_075096141.1">
    <property type="nucleotide sequence ID" value="XM_075240040.1"/>
</dbReference>
<evidence type="ECO:0000313" key="2">
    <source>
        <dbReference type="RefSeq" id="XP_075096141.1"/>
    </source>
</evidence>
<keyword evidence="1" id="KW-1185">Reference proteome</keyword>
<evidence type="ECO:0000313" key="1">
    <source>
        <dbReference type="Proteomes" id="UP000790787"/>
    </source>
</evidence>
<proteinExistence type="predicted"/>
<reference evidence="1" key="1">
    <citation type="journal article" date="2014" name="Nat. Commun.">
        <title>The tobacco genome sequence and its comparison with those of tomato and potato.</title>
        <authorList>
            <person name="Sierro N."/>
            <person name="Battey J.N."/>
            <person name="Ouadi S."/>
            <person name="Bakaher N."/>
            <person name="Bovet L."/>
            <person name="Willig A."/>
            <person name="Goepfert S."/>
            <person name="Peitsch M.C."/>
            <person name="Ivanov N.V."/>
        </authorList>
    </citation>
    <scope>NUCLEOTIDE SEQUENCE [LARGE SCALE GENOMIC DNA]</scope>
</reference>
<organism evidence="1 2">
    <name type="scientific">Nicotiana tabacum</name>
    <name type="common">Common tobacco</name>
    <dbReference type="NCBI Taxonomy" id="4097"/>
    <lineage>
        <taxon>Eukaryota</taxon>
        <taxon>Viridiplantae</taxon>
        <taxon>Streptophyta</taxon>
        <taxon>Embryophyta</taxon>
        <taxon>Tracheophyta</taxon>
        <taxon>Spermatophyta</taxon>
        <taxon>Magnoliopsida</taxon>
        <taxon>eudicotyledons</taxon>
        <taxon>Gunneridae</taxon>
        <taxon>Pentapetalae</taxon>
        <taxon>asterids</taxon>
        <taxon>lamiids</taxon>
        <taxon>Solanales</taxon>
        <taxon>Solanaceae</taxon>
        <taxon>Nicotianoideae</taxon>
        <taxon>Nicotianeae</taxon>
        <taxon>Nicotiana</taxon>
    </lineage>
</organism>
<name>A0AC58TFZ4_TOBAC</name>
<accession>A0AC58TFZ4</accession>
<reference evidence="2" key="2">
    <citation type="submission" date="2025-08" db="UniProtKB">
        <authorList>
            <consortium name="RefSeq"/>
        </authorList>
    </citation>
    <scope>IDENTIFICATION</scope>
    <source>
        <tissue evidence="2">Leaf</tissue>
    </source>
</reference>
<protein>
    <submittedName>
        <fullName evidence="2">Uncharacterized protein LOC142174247</fullName>
    </submittedName>
</protein>
<sequence length="327" mass="38524">MKWLPKEKTREEDTLQQFRLEGDMQQTNDKGSENLIDRGTIKGKVKSLGWFYTWYNKQQPAKRVYNRIDWALENFEWMQQYSHIEADFLNPEVSDHSPILLQCRSMDQMRSLHPKPFKLYNSIMDHADFIGIVKKVWDKEVKGGPMHKVWSKLKGLKADLKELNIYMASYKLQLKKARQRLEVIQSELKNQHMDQRLIDQEKMALMEVEKWSSIEEQILHQKSRANWIACGDSNSKYFHTQWKLRTCTNTISSIYNDLGKKVSDLILVEKEFINFLTKLLGENNTTCRCPNLEEVGGDIYEVVKEFFETRKLHKGISSTVVTLIPKV</sequence>